<name>A0ABW1AAQ0_9ACTN</name>
<dbReference type="InterPro" id="IPR000719">
    <property type="entry name" value="Prot_kinase_dom"/>
</dbReference>
<keyword evidence="2" id="KW-0677">Repeat</keyword>
<dbReference type="SUPFAM" id="SSF48452">
    <property type="entry name" value="TPR-like"/>
    <property type="match status" value="1"/>
</dbReference>
<dbReference type="PROSITE" id="PS50011">
    <property type="entry name" value="PROTEIN_KINASE_DOM"/>
    <property type="match status" value="1"/>
</dbReference>
<dbReference type="PRINTS" id="PR00320">
    <property type="entry name" value="GPROTEINBRPT"/>
</dbReference>
<dbReference type="PROSITE" id="PS00678">
    <property type="entry name" value="WD_REPEATS_1"/>
    <property type="match status" value="2"/>
</dbReference>
<dbReference type="Gene3D" id="1.10.510.10">
    <property type="entry name" value="Transferase(Phosphotransferase) domain 1"/>
    <property type="match status" value="1"/>
</dbReference>
<sequence length="1169" mass="126770">MRAEWREGDRILDLYEVRGVQGRGGMGVVHRVRHLGWDIDLAVKSPRPELFGSEEARKNFVREAETWVGLGMHPHVCACHYVRTIDEMPRVFAEYVNGGSLRRWIEDGRLYEGDALARVLDVAIQMAWGLEHAHAQGLVHQDVKPANVLLEADGTAKITDFGLARIRSPAAGTAAAAGGASVPVTVCGMTPAYASPEQAAGDAIGRRSDVWSFAVSLLEMFTGEITWLVGAAAGEALTGSAARRLTIPSSVAEILAHCLRPDAAERPASMAEVAALLVRAYERETGGGYRRPEPTAAQPRADELNNHALSLLDLGRKDEAASVFQDTLALDPHHLEATYNFGLLRWRDGAMRDDELVADLEAAAAAAKDPVEARRLLALVHLERDDAASARSLLQEAAAHSPGDSRIQDTLDLAGPAEEHGVVVDRRSRLLRRPRRDRYVSGPTSGGRDLSATPGEWFYAAQVALNADGTRALCWGWHGIGLWDVAAGSLLHPLDTTGFRHLMHHGDSMMMSLDDAGDRALFSTGYTDVHVWDVVSGQHLRTLNHPCERFVLHADRLANRLRSSAISGDGRLAITAAQKSHGAQVWETSSGRRLHVLKAGPQENGKEGEVVSVALNADGRIAACGSDHGEIKIWDLETGRCLRTRRGTRSIFGGVTRLCLSGDGTIVLAVSRKAVLAWDLATGGPPRTLIELSSEAASISLSGDGETALVVGGTPGDPVRLWHVPTGRCVRTVKGIGWNPRGALSGDGRIVALQSRVPGSGVQVMPAKVWSVSKAPHTCAYRLCRPRPHAELARLASRVERLVGEATRAAAQGRHQAALDLLAQARQVPGYERAPEVLRLWRSLTRSSTRTAIKHVWPHKPPQDLHAHRFGVCLLGRGDTLLTMGSDDSQHWDLETGRHLNRARAGEHSIAWMASNAHGTLVLTGNNVGITLWDVATLSRVRALDTAESHHRTSLSMDADARLAAATRATGSITVWDLSTGRRLRDFTAVTEKGEPDLWDGGLLPTGHLSADGRTVLSGAHDGAVRLWDTASGTLVRDLEGHGERIRSVRLSDDGRLALSASQDGTIRVWDLETGHGTRVFDTSAHGTITLARFSPDGRFVFSTDRSERTIQIWDIATGECIRVIEGFRMPISTLEPSADGRFLLAANEFRELRLWEIDWDLEPAPAQP</sequence>
<evidence type="ECO:0000256" key="3">
    <source>
        <dbReference type="PROSITE-ProRule" id="PRU00221"/>
    </source>
</evidence>
<comment type="caution">
    <text evidence="6">The sequence shown here is derived from an EMBL/GenBank/DDBJ whole genome shotgun (WGS) entry which is preliminary data.</text>
</comment>
<dbReference type="EMBL" id="JBHSON010000052">
    <property type="protein sequence ID" value="MFC5750315.1"/>
    <property type="molecule type" value="Genomic_DNA"/>
</dbReference>
<feature type="repeat" description="WD" evidence="3">
    <location>
        <begin position="1039"/>
        <end position="1080"/>
    </location>
</feature>
<dbReference type="PROSITE" id="PS50005">
    <property type="entry name" value="TPR"/>
    <property type="match status" value="1"/>
</dbReference>
<dbReference type="InterPro" id="IPR020472">
    <property type="entry name" value="WD40_PAC1"/>
</dbReference>
<reference evidence="7" key="1">
    <citation type="journal article" date="2019" name="Int. J. Syst. Evol. Microbiol.">
        <title>The Global Catalogue of Microorganisms (GCM) 10K type strain sequencing project: providing services to taxonomists for standard genome sequencing and annotation.</title>
        <authorList>
            <consortium name="The Broad Institute Genomics Platform"/>
            <consortium name="The Broad Institute Genome Sequencing Center for Infectious Disease"/>
            <person name="Wu L."/>
            <person name="Ma J."/>
        </authorList>
    </citation>
    <scope>NUCLEOTIDE SEQUENCE [LARGE SCALE GENOMIC DNA]</scope>
    <source>
        <strain evidence="7">KCTC 42087</strain>
    </source>
</reference>
<dbReference type="InterPro" id="IPR001680">
    <property type="entry name" value="WD40_rpt"/>
</dbReference>
<dbReference type="PROSITE" id="PS50294">
    <property type="entry name" value="WD_REPEATS_REGION"/>
    <property type="match status" value="2"/>
</dbReference>
<dbReference type="RefSeq" id="WP_378286054.1">
    <property type="nucleotide sequence ID" value="NZ_JBHSON010000052.1"/>
</dbReference>
<organism evidence="6 7">
    <name type="scientific">Actinomadura rugatobispora</name>
    <dbReference type="NCBI Taxonomy" id="1994"/>
    <lineage>
        <taxon>Bacteria</taxon>
        <taxon>Bacillati</taxon>
        <taxon>Actinomycetota</taxon>
        <taxon>Actinomycetes</taxon>
        <taxon>Streptosporangiales</taxon>
        <taxon>Thermomonosporaceae</taxon>
        <taxon>Actinomadura</taxon>
    </lineage>
</organism>
<dbReference type="InterPro" id="IPR019734">
    <property type="entry name" value="TPR_rpt"/>
</dbReference>
<evidence type="ECO:0000256" key="4">
    <source>
        <dbReference type="PROSITE-ProRule" id="PRU00339"/>
    </source>
</evidence>
<dbReference type="PANTHER" id="PTHR22847">
    <property type="entry name" value="WD40 REPEAT PROTEIN"/>
    <property type="match status" value="1"/>
</dbReference>
<dbReference type="InterPro" id="IPR011047">
    <property type="entry name" value="Quinoprotein_ADH-like_sf"/>
</dbReference>
<dbReference type="Pfam" id="PF00069">
    <property type="entry name" value="Pkinase"/>
    <property type="match status" value="1"/>
</dbReference>
<dbReference type="SUPFAM" id="SSF50998">
    <property type="entry name" value="Quinoprotein alcohol dehydrogenase-like"/>
    <property type="match status" value="2"/>
</dbReference>
<feature type="repeat" description="WD" evidence="3">
    <location>
        <begin position="1009"/>
        <end position="1038"/>
    </location>
</feature>
<keyword evidence="4" id="KW-0802">TPR repeat</keyword>
<evidence type="ECO:0000256" key="2">
    <source>
        <dbReference type="ARBA" id="ARBA00022737"/>
    </source>
</evidence>
<evidence type="ECO:0000313" key="7">
    <source>
        <dbReference type="Proteomes" id="UP001596074"/>
    </source>
</evidence>
<feature type="domain" description="Protein kinase" evidence="5">
    <location>
        <begin position="15"/>
        <end position="278"/>
    </location>
</feature>
<dbReference type="InterPro" id="IPR019775">
    <property type="entry name" value="WD40_repeat_CS"/>
</dbReference>
<dbReference type="PROSITE" id="PS50082">
    <property type="entry name" value="WD_REPEATS_2"/>
    <property type="match status" value="3"/>
</dbReference>
<dbReference type="InterPro" id="IPR015943">
    <property type="entry name" value="WD40/YVTN_repeat-like_dom_sf"/>
</dbReference>
<evidence type="ECO:0000259" key="5">
    <source>
        <dbReference type="PROSITE" id="PS50011"/>
    </source>
</evidence>
<dbReference type="CDD" id="cd14014">
    <property type="entry name" value="STKc_PknB_like"/>
    <property type="match status" value="1"/>
</dbReference>
<dbReference type="InterPro" id="IPR008271">
    <property type="entry name" value="Ser/Thr_kinase_AS"/>
</dbReference>
<keyword evidence="6" id="KW-0418">Kinase</keyword>
<dbReference type="InterPro" id="IPR011009">
    <property type="entry name" value="Kinase-like_dom_sf"/>
</dbReference>
<feature type="repeat" description="TPR" evidence="4">
    <location>
        <begin position="301"/>
        <end position="334"/>
    </location>
</feature>
<dbReference type="Gene3D" id="2.130.10.10">
    <property type="entry name" value="YVTN repeat-like/Quinoprotein amine dehydrogenase"/>
    <property type="match status" value="4"/>
</dbReference>
<dbReference type="SMART" id="SM00320">
    <property type="entry name" value="WD40"/>
    <property type="match status" value="9"/>
</dbReference>
<accession>A0ABW1AAQ0</accession>
<dbReference type="Gene3D" id="3.30.200.20">
    <property type="entry name" value="Phosphorylase Kinase, domain 1"/>
    <property type="match status" value="1"/>
</dbReference>
<dbReference type="Pfam" id="PF00400">
    <property type="entry name" value="WD40"/>
    <property type="match status" value="4"/>
</dbReference>
<keyword evidence="1 3" id="KW-0853">WD repeat</keyword>
<dbReference type="Gene3D" id="1.25.40.10">
    <property type="entry name" value="Tetratricopeptide repeat domain"/>
    <property type="match status" value="1"/>
</dbReference>
<evidence type="ECO:0000313" key="6">
    <source>
        <dbReference type="EMBL" id="MFC5750315.1"/>
    </source>
</evidence>
<keyword evidence="6" id="KW-0808">Transferase</keyword>
<feature type="repeat" description="WD" evidence="3">
    <location>
        <begin position="603"/>
        <end position="644"/>
    </location>
</feature>
<dbReference type="PROSITE" id="PS00108">
    <property type="entry name" value="PROTEIN_KINASE_ST"/>
    <property type="match status" value="1"/>
</dbReference>
<dbReference type="SUPFAM" id="SSF56112">
    <property type="entry name" value="Protein kinase-like (PK-like)"/>
    <property type="match status" value="1"/>
</dbReference>
<dbReference type="Proteomes" id="UP001596074">
    <property type="component" value="Unassembled WGS sequence"/>
</dbReference>
<keyword evidence="7" id="KW-1185">Reference proteome</keyword>
<dbReference type="PANTHER" id="PTHR22847:SF637">
    <property type="entry name" value="WD REPEAT DOMAIN 5B"/>
    <property type="match status" value="1"/>
</dbReference>
<dbReference type="GO" id="GO:0016301">
    <property type="term" value="F:kinase activity"/>
    <property type="evidence" value="ECO:0007669"/>
    <property type="project" value="UniProtKB-KW"/>
</dbReference>
<gene>
    <name evidence="6" type="ORF">ACFPZN_32220</name>
</gene>
<evidence type="ECO:0000256" key="1">
    <source>
        <dbReference type="ARBA" id="ARBA00022574"/>
    </source>
</evidence>
<protein>
    <submittedName>
        <fullName evidence="6">Protein kinase</fullName>
    </submittedName>
</protein>
<dbReference type="SMART" id="SM00220">
    <property type="entry name" value="S_TKc"/>
    <property type="match status" value="1"/>
</dbReference>
<proteinExistence type="predicted"/>
<dbReference type="InterPro" id="IPR011990">
    <property type="entry name" value="TPR-like_helical_dom_sf"/>
</dbReference>